<name>A0A1I9SCT2_9CAUD</name>
<proteinExistence type="predicted"/>
<gene>
    <name evidence="1" type="ORF">SEA_CHUBSTER_108</name>
</gene>
<organism evidence="1 2">
    <name type="scientific">Arthrobacter phage Chubster</name>
    <dbReference type="NCBI Taxonomy" id="1897527"/>
    <lineage>
        <taxon>Viruses</taxon>
        <taxon>Duplodnaviria</taxon>
        <taxon>Heunggongvirae</taxon>
        <taxon>Uroviricota</taxon>
        <taxon>Caudoviricetes</taxon>
        <taxon>Klausavirus</taxon>
        <taxon>Klausavirus princesstrina</taxon>
    </lineage>
</organism>
<evidence type="ECO:0000313" key="1">
    <source>
        <dbReference type="EMBL" id="AOZ64659.1"/>
    </source>
</evidence>
<dbReference type="EMBL" id="KX670786">
    <property type="protein sequence ID" value="AOZ64659.1"/>
    <property type="molecule type" value="Genomic_DNA"/>
</dbReference>
<accession>A0A1I9SCT2</accession>
<reference evidence="1 2" key="1">
    <citation type="submission" date="2016-08" db="EMBL/GenBank/DDBJ databases">
        <authorList>
            <person name="Conboy A.J."/>
            <person name="Conboy D.B."/>
            <person name="Dunbar D."/>
            <person name="Moy E.A."/>
            <person name="Hughes L.E."/>
            <person name="Garlena R.A."/>
            <person name="Russell D.A."/>
            <person name="Pope W.H."/>
            <person name="Jacobs-Sera D."/>
            <person name="Hendrix R.W."/>
            <person name="Hatfull G.F."/>
        </authorList>
    </citation>
    <scope>NUCLEOTIDE SEQUENCE [LARGE SCALE GENOMIC DNA]</scope>
</reference>
<protein>
    <submittedName>
        <fullName evidence="1">Uncharacterized protein</fullName>
    </submittedName>
</protein>
<dbReference type="Proteomes" id="UP000224097">
    <property type="component" value="Segment"/>
</dbReference>
<sequence length="46" mass="5093">MATRKPRPLVVPPGPITEPSYCPHCGQGYVLPQFADECPCREEPKP</sequence>
<evidence type="ECO:0000313" key="2">
    <source>
        <dbReference type="Proteomes" id="UP000224097"/>
    </source>
</evidence>